<evidence type="ECO:0000256" key="1">
    <source>
        <dbReference type="SAM" id="MobiDB-lite"/>
    </source>
</evidence>
<dbReference type="SUPFAM" id="SSF140990">
    <property type="entry name" value="FtsH protease domain-like"/>
    <property type="match status" value="1"/>
</dbReference>
<dbReference type="Gene3D" id="1.10.8.60">
    <property type="match status" value="1"/>
</dbReference>
<proteinExistence type="predicted"/>
<dbReference type="Gene3D" id="1.20.58.760">
    <property type="entry name" value="Peptidase M41"/>
    <property type="match status" value="1"/>
</dbReference>
<dbReference type="CDD" id="cd19481">
    <property type="entry name" value="RecA-like_protease"/>
    <property type="match status" value="1"/>
</dbReference>
<dbReference type="InterPro" id="IPR003593">
    <property type="entry name" value="AAA+_ATPase"/>
</dbReference>
<feature type="region of interest" description="Disordered" evidence="1">
    <location>
        <begin position="1"/>
        <end position="59"/>
    </location>
</feature>
<dbReference type="Pfam" id="PF01434">
    <property type="entry name" value="Peptidase_M41"/>
    <property type="match status" value="1"/>
</dbReference>
<dbReference type="InterPro" id="IPR037219">
    <property type="entry name" value="Peptidase_M41-like"/>
</dbReference>
<evidence type="ECO:0000259" key="3">
    <source>
        <dbReference type="SMART" id="SM00382"/>
    </source>
</evidence>
<dbReference type="EMBL" id="JBGBZJ010000003">
    <property type="protein sequence ID" value="MEY9453392.1"/>
    <property type="molecule type" value="Genomic_DNA"/>
</dbReference>
<keyword evidence="4" id="KW-0132">Cell division</keyword>
<feature type="transmembrane region" description="Helical" evidence="2">
    <location>
        <begin position="85"/>
        <end position="105"/>
    </location>
</feature>
<dbReference type="GO" id="GO:0008233">
    <property type="term" value="F:peptidase activity"/>
    <property type="evidence" value="ECO:0007669"/>
    <property type="project" value="UniProtKB-KW"/>
</dbReference>
<sequence>MTKKPKTPKKQIVARWGFKRLSDQRVDPTLGPADAEPGEQEGDAVPTPSRRPRKPRGSATDIVVGAALEAATTVAVRRRLARGQALAVVVIVPGPAWVAPVAAYVKSEFGSRWCFHTRDGTDRKRDDAGSVEAARDLSRGFCVMGVAYDEKLLPASLQSAADIVIHIASPDGTVVRRAITRFVRRSPGELDPQIAAGLDLPEIVAAFRPDQGAKDVVRRLEAARRSHTGSSERVPVLATAVEYGEAQRWGLDLARDIADFRNGKIAWRDVDRGICLHSPPGFGKSWFARVLAQGCGVPLVSTSAGSWFANGPGFLDSVVKECRKSHALAVAMAAPVSIWHIDEVDAAVPERANMSDRAQEWWNVLVSDILNIVDSALAARDAKLVVIGSCNNINRVDSALLRPGRLEKVVALDPPDAAGITNILAFHLQGELAGEDLAEVGAVMEGSTPAEVMHMVRTARRAARYAGRGLAIADLVYAAMPHETHPPARLFRMAIHESAHAVILLALAAGTVRHVSLASTGDAGGRTSVLYADDDLATRKAIEDRATVGLAARAAERLFTGSVSTGAGGAADSDLGAVTIMVASLHASFGMRGAPIYLGAGEELLRAVALDAGLREAVTHDLCRLERRADRLVAANRDAILAVAARLAEKRRLDGAEVEALVRGRLRGRRRRRPAGEG</sequence>
<reference evidence="4 5" key="1">
    <citation type="submission" date="2024-07" db="EMBL/GenBank/DDBJ databases">
        <title>Genomic Encyclopedia of Type Strains, Phase V (KMG-V): Genome sequencing to study the core and pangenomes of soil and plant-associated prokaryotes.</title>
        <authorList>
            <person name="Whitman W."/>
        </authorList>
    </citation>
    <scope>NUCLEOTIDE SEQUENCE [LARGE SCALE GENOMIC DNA]</scope>
    <source>
        <strain evidence="4 5">USDA 152</strain>
    </source>
</reference>
<keyword evidence="2" id="KW-0472">Membrane</keyword>
<keyword evidence="4" id="KW-0645">Protease</keyword>
<dbReference type="Pfam" id="PF00004">
    <property type="entry name" value="AAA"/>
    <property type="match status" value="1"/>
</dbReference>
<keyword evidence="2" id="KW-1133">Transmembrane helix</keyword>
<accession>A0ABV4FQ27</accession>
<gene>
    <name evidence="4" type="ORF">ABIG07_002340</name>
</gene>
<dbReference type="Gene3D" id="3.40.50.300">
    <property type="entry name" value="P-loop containing nucleotide triphosphate hydrolases"/>
    <property type="match status" value="1"/>
</dbReference>
<dbReference type="SMART" id="SM00382">
    <property type="entry name" value="AAA"/>
    <property type="match status" value="1"/>
</dbReference>
<dbReference type="GO" id="GO:0006508">
    <property type="term" value="P:proteolysis"/>
    <property type="evidence" value="ECO:0007669"/>
    <property type="project" value="UniProtKB-KW"/>
</dbReference>
<dbReference type="SUPFAM" id="SSF52540">
    <property type="entry name" value="P-loop containing nucleoside triphosphate hydrolases"/>
    <property type="match status" value="1"/>
</dbReference>
<dbReference type="RefSeq" id="WP_049801909.1">
    <property type="nucleotide sequence ID" value="NZ_AXAF01000013.1"/>
</dbReference>
<dbReference type="InterPro" id="IPR003959">
    <property type="entry name" value="ATPase_AAA_core"/>
</dbReference>
<keyword evidence="4" id="KW-0378">Hydrolase</keyword>
<keyword evidence="4" id="KW-0131">Cell cycle</keyword>
<keyword evidence="5" id="KW-1185">Reference proteome</keyword>
<feature type="domain" description="AAA+ ATPase" evidence="3">
    <location>
        <begin position="270"/>
        <end position="416"/>
    </location>
</feature>
<dbReference type="GO" id="GO:0051301">
    <property type="term" value="P:cell division"/>
    <property type="evidence" value="ECO:0007669"/>
    <property type="project" value="UniProtKB-KW"/>
</dbReference>
<dbReference type="InterPro" id="IPR027417">
    <property type="entry name" value="P-loop_NTPase"/>
</dbReference>
<evidence type="ECO:0000313" key="5">
    <source>
        <dbReference type="Proteomes" id="UP001565369"/>
    </source>
</evidence>
<evidence type="ECO:0000313" key="4">
    <source>
        <dbReference type="EMBL" id="MEY9453392.1"/>
    </source>
</evidence>
<dbReference type="PANTHER" id="PTHR23076">
    <property type="entry name" value="METALLOPROTEASE M41 FTSH"/>
    <property type="match status" value="1"/>
</dbReference>
<evidence type="ECO:0000256" key="2">
    <source>
        <dbReference type="SAM" id="Phobius"/>
    </source>
</evidence>
<dbReference type="PANTHER" id="PTHR23076:SF97">
    <property type="entry name" value="ATP-DEPENDENT ZINC METALLOPROTEASE YME1L1"/>
    <property type="match status" value="1"/>
</dbReference>
<organism evidence="4 5">
    <name type="scientific">Bradyrhizobium ottawaense</name>
    <dbReference type="NCBI Taxonomy" id="931866"/>
    <lineage>
        <taxon>Bacteria</taxon>
        <taxon>Pseudomonadati</taxon>
        <taxon>Pseudomonadota</taxon>
        <taxon>Alphaproteobacteria</taxon>
        <taxon>Hyphomicrobiales</taxon>
        <taxon>Nitrobacteraceae</taxon>
        <taxon>Bradyrhizobium</taxon>
    </lineage>
</organism>
<dbReference type="InterPro" id="IPR000642">
    <property type="entry name" value="Peptidase_M41"/>
</dbReference>
<dbReference type="EC" id="3.4.24.-" evidence="4"/>
<name>A0ABV4FQ27_9BRAD</name>
<comment type="caution">
    <text evidence="4">The sequence shown here is derived from an EMBL/GenBank/DDBJ whole genome shotgun (WGS) entry which is preliminary data.</text>
</comment>
<protein>
    <submittedName>
        <fullName evidence="4">Cell division protease FtsH</fullName>
        <ecNumber evidence="4">3.4.24.-</ecNumber>
    </submittedName>
</protein>
<keyword evidence="2" id="KW-0812">Transmembrane</keyword>
<dbReference type="Proteomes" id="UP001565369">
    <property type="component" value="Unassembled WGS sequence"/>
</dbReference>